<gene>
    <name evidence="1" type="ORF">C1Y38_08930</name>
</gene>
<comment type="caution">
    <text evidence="1">The sequence shown here is derived from an EMBL/GenBank/DDBJ whole genome shotgun (WGS) entry which is preliminary data.</text>
</comment>
<name>A0A2K2TH53_LIMFE</name>
<reference evidence="1 2" key="1">
    <citation type="submission" date="2018-01" db="EMBL/GenBank/DDBJ databases">
        <title>Draft genome sequence of the feruloyl esterase-producing strain Lactobacillus fermentum CRL 1446, isolated from artisanal goat milk cheese.</title>
        <authorList>
            <person name="Abeijon Mukdsi M.C."/>
            <person name="Saavedra L."/>
            <person name="Gauffin Cano M.P."/>
            <person name="Hebert E.M."/>
            <person name="Medina R.B."/>
        </authorList>
    </citation>
    <scope>NUCLEOTIDE SEQUENCE [LARGE SCALE GENOMIC DNA]</scope>
    <source>
        <strain evidence="1 2">CRL 1446</strain>
    </source>
</reference>
<accession>A0A2K2TH53</accession>
<dbReference type="RefSeq" id="WP_101889129.1">
    <property type="nucleotide sequence ID" value="NZ_OKQY01000037.1"/>
</dbReference>
<organism evidence="1 2">
    <name type="scientific">Limosilactobacillus fermentum</name>
    <name type="common">Lactobacillus fermentum</name>
    <dbReference type="NCBI Taxonomy" id="1613"/>
    <lineage>
        <taxon>Bacteria</taxon>
        <taxon>Bacillati</taxon>
        <taxon>Bacillota</taxon>
        <taxon>Bacilli</taxon>
        <taxon>Lactobacillales</taxon>
        <taxon>Lactobacillaceae</taxon>
        <taxon>Limosilactobacillus</taxon>
    </lineage>
</organism>
<evidence type="ECO:0000313" key="2">
    <source>
        <dbReference type="Proteomes" id="UP000236514"/>
    </source>
</evidence>
<dbReference type="Proteomes" id="UP000236514">
    <property type="component" value="Unassembled WGS sequence"/>
</dbReference>
<protein>
    <submittedName>
        <fullName evidence="1">Uncharacterized protein</fullName>
    </submittedName>
</protein>
<dbReference type="EMBL" id="POTQ01000022">
    <property type="protein sequence ID" value="PNV57310.1"/>
    <property type="molecule type" value="Genomic_DNA"/>
</dbReference>
<dbReference type="AlphaFoldDB" id="A0A2K2TH53"/>
<proteinExistence type="predicted"/>
<sequence length="111" mass="12578">MQTNFTNRLALAMQIDPAVLWEHFPNDVTINDLQRVNEILYPDAPANFHYCLPEDVAYRLIDAPRGELERFWLGITMLGSLDGPHLVPIPDVFPPITTSLTTAMMVILTKN</sequence>
<evidence type="ECO:0000313" key="1">
    <source>
        <dbReference type="EMBL" id="PNV57310.1"/>
    </source>
</evidence>